<feature type="domain" description="Peptidase A1" evidence="6">
    <location>
        <begin position="162"/>
        <end position="471"/>
    </location>
</feature>
<dbReference type="PANTHER" id="PTHR47966:SF51">
    <property type="entry name" value="BETA-SITE APP-CLEAVING ENZYME, ISOFORM A-RELATED"/>
    <property type="match status" value="1"/>
</dbReference>
<keyword evidence="5" id="KW-0732">Signal</keyword>
<dbReference type="InterPro" id="IPR001969">
    <property type="entry name" value="Aspartic_peptidase_AS"/>
</dbReference>
<evidence type="ECO:0000313" key="8">
    <source>
        <dbReference type="Proteomes" id="UP001556367"/>
    </source>
</evidence>
<dbReference type="Gene3D" id="2.40.70.10">
    <property type="entry name" value="Acid Proteases"/>
    <property type="match status" value="2"/>
</dbReference>
<keyword evidence="2 3" id="KW-0064">Aspartyl protease</keyword>
<dbReference type="InterPro" id="IPR001461">
    <property type="entry name" value="Aspartic_peptidase_A1"/>
</dbReference>
<dbReference type="Proteomes" id="UP001556367">
    <property type="component" value="Unassembled WGS sequence"/>
</dbReference>
<accession>A0ABR3JKI3</accession>
<evidence type="ECO:0000256" key="3">
    <source>
        <dbReference type="RuleBase" id="RU000454"/>
    </source>
</evidence>
<comment type="similarity">
    <text evidence="1 3">Belongs to the peptidase A1 family.</text>
</comment>
<keyword evidence="3" id="KW-0378">Hydrolase</keyword>
<dbReference type="PROSITE" id="PS00141">
    <property type="entry name" value="ASP_PROTEASE"/>
    <property type="match status" value="2"/>
</dbReference>
<evidence type="ECO:0000256" key="5">
    <source>
        <dbReference type="SAM" id="SignalP"/>
    </source>
</evidence>
<keyword evidence="8" id="KW-1185">Reference proteome</keyword>
<proteinExistence type="inferred from homology"/>
<evidence type="ECO:0000256" key="4">
    <source>
        <dbReference type="SAM" id="MobiDB-lite"/>
    </source>
</evidence>
<dbReference type="Pfam" id="PF00026">
    <property type="entry name" value="Asp"/>
    <property type="match status" value="1"/>
</dbReference>
<comment type="caution">
    <text evidence="7">The sequence shown here is derived from an EMBL/GenBank/DDBJ whole genome shotgun (WGS) entry which is preliminary data.</text>
</comment>
<evidence type="ECO:0000256" key="1">
    <source>
        <dbReference type="ARBA" id="ARBA00007447"/>
    </source>
</evidence>
<protein>
    <recommendedName>
        <fullName evidence="6">Peptidase A1 domain-containing protein</fullName>
    </recommendedName>
</protein>
<feature type="region of interest" description="Disordered" evidence="4">
    <location>
        <begin position="94"/>
        <end position="115"/>
    </location>
</feature>
<dbReference type="InterPro" id="IPR033121">
    <property type="entry name" value="PEPTIDASE_A1"/>
</dbReference>
<dbReference type="PROSITE" id="PS51767">
    <property type="entry name" value="PEPTIDASE_A1"/>
    <property type="match status" value="1"/>
</dbReference>
<feature type="signal peptide" evidence="5">
    <location>
        <begin position="1"/>
        <end position="16"/>
    </location>
</feature>
<feature type="compositionally biased region" description="Low complexity" evidence="4">
    <location>
        <begin position="101"/>
        <end position="115"/>
    </location>
</feature>
<dbReference type="EMBL" id="JASNQZ010000006">
    <property type="protein sequence ID" value="KAL0956283.1"/>
    <property type="molecule type" value="Genomic_DNA"/>
</dbReference>
<feature type="chain" id="PRO_5046741213" description="Peptidase A1 domain-containing protein" evidence="5">
    <location>
        <begin position="17"/>
        <end position="477"/>
    </location>
</feature>
<dbReference type="InterPro" id="IPR034164">
    <property type="entry name" value="Pepsin-like_dom"/>
</dbReference>
<name>A0ABR3JKI3_9AGAR</name>
<reference evidence="8" key="1">
    <citation type="submission" date="2024-06" db="EMBL/GenBank/DDBJ databases">
        <title>Multi-omics analyses provide insights into the biosynthesis of the anticancer antibiotic pleurotin in Hohenbuehelia grisea.</title>
        <authorList>
            <person name="Weaver J.A."/>
            <person name="Alberti F."/>
        </authorList>
    </citation>
    <scope>NUCLEOTIDE SEQUENCE [LARGE SCALE GENOMIC DNA]</scope>
    <source>
        <strain evidence="8">T-177</strain>
    </source>
</reference>
<evidence type="ECO:0000313" key="7">
    <source>
        <dbReference type="EMBL" id="KAL0956283.1"/>
    </source>
</evidence>
<keyword evidence="3" id="KW-0645">Protease</keyword>
<evidence type="ECO:0000256" key="2">
    <source>
        <dbReference type="ARBA" id="ARBA00022750"/>
    </source>
</evidence>
<dbReference type="PANTHER" id="PTHR47966">
    <property type="entry name" value="BETA-SITE APP-CLEAVING ENZYME, ISOFORM A-RELATED"/>
    <property type="match status" value="1"/>
</dbReference>
<dbReference type="InterPro" id="IPR021109">
    <property type="entry name" value="Peptidase_aspartic_dom_sf"/>
</dbReference>
<sequence>MFSVVLVLVSAQAVLTTPVPGGAGSPSLHAGRAVQLTRRSFRNPPPNSVSAVFVPSLCSQDTQKVVCKYKDAFEILGNVALPPHTGLTVPTIDYLPPPPNSSSTSESLTLGSVDSADSSPDVAVTITEHAADAQLIPPVLVNSGTGLMGLNDFIYGDLDLLYYGSINIGTPPQALTVDVDTGSADLWIPVQCRQCANKQFDPTRSSTYNNDNKQTKFSVTYGSGDVSGYLVTDSVAMAGFTVQNQAFGAVNRVSSDFNYYPNDGLIGMAFGSIARSGKPTFFENLMDQKKLSAPLFSVHLARNQATGSEVCFGCYDQAKTTGPVSWVPVISKTYWSVSMDGLLFAGKKLNTKLIAAIDTGTTLIYVPAQVASDFYKMIPGSRQAQEFGAEYYAYPCSTNLDISLSFDKRAFSINPRDFNLGRTSSNSTDCIGGILALPDSFPADLAIIGDEFLKSWYTTFDYSGGAKVGFSPSINNK</sequence>
<evidence type="ECO:0000259" key="6">
    <source>
        <dbReference type="PROSITE" id="PS51767"/>
    </source>
</evidence>
<dbReference type="SUPFAM" id="SSF50630">
    <property type="entry name" value="Acid proteases"/>
    <property type="match status" value="1"/>
</dbReference>
<dbReference type="PRINTS" id="PR00792">
    <property type="entry name" value="PEPSIN"/>
</dbReference>
<organism evidence="7 8">
    <name type="scientific">Hohenbuehelia grisea</name>
    <dbReference type="NCBI Taxonomy" id="104357"/>
    <lineage>
        <taxon>Eukaryota</taxon>
        <taxon>Fungi</taxon>
        <taxon>Dikarya</taxon>
        <taxon>Basidiomycota</taxon>
        <taxon>Agaricomycotina</taxon>
        <taxon>Agaricomycetes</taxon>
        <taxon>Agaricomycetidae</taxon>
        <taxon>Agaricales</taxon>
        <taxon>Pleurotineae</taxon>
        <taxon>Pleurotaceae</taxon>
        <taxon>Hohenbuehelia</taxon>
    </lineage>
</organism>
<dbReference type="CDD" id="cd05471">
    <property type="entry name" value="pepsin_like"/>
    <property type="match status" value="1"/>
</dbReference>
<gene>
    <name evidence="7" type="ORF">HGRIS_002441</name>
</gene>